<name>A0ABT5TDQ6_9RHOB</name>
<evidence type="ECO:0008006" key="3">
    <source>
        <dbReference type="Google" id="ProtNLM"/>
    </source>
</evidence>
<dbReference type="Proteomes" id="UP001431784">
    <property type="component" value="Unassembled WGS sequence"/>
</dbReference>
<dbReference type="SUPFAM" id="SSF56300">
    <property type="entry name" value="Metallo-dependent phosphatases"/>
    <property type="match status" value="1"/>
</dbReference>
<accession>A0ABT5TDQ6</accession>
<sequence>MLDTGGILRAAVDRILTQMPAIGPLDGVLITGDISDDGGFGSRILAGAANDRSPPMLLKNSPSRRMVVLPGNHPWQGRLWKRRFLSSIVREQISDFSG</sequence>
<evidence type="ECO:0000313" key="1">
    <source>
        <dbReference type="EMBL" id="MDD7973257.1"/>
    </source>
</evidence>
<comment type="caution">
    <text evidence="1">The sequence shown here is derived from an EMBL/GenBank/DDBJ whole genome shotgun (WGS) entry which is preliminary data.</text>
</comment>
<reference evidence="1" key="1">
    <citation type="submission" date="2023-02" db="EMBL/GenBank/DDBJ databases">
        <title>Description of Roseinatronobacter alkalisoli sp. nov., an alkaliphilic bacerium isolated from soda soil.</title>
        <authorList>
            <person name="Wei W."/>
        </authorList>
    </citation>
    <scope>NUCLEOTIDE SEQUENCE</scope>
    <source>
        <strain evidence="1">HJB301</strain>
    </source>
</reference>
<proteinExistence type="predicted"/>
<dbReference type="EMBL" id="JAQZSM010000028">
    <property type="protein sequence ID" value="MDD7973257.1"/>
    <property type="molecule type" value="Genomic_DNA"/>
</dbReference>
<dbReference type="RefSeq" id="WP_274353928.1">
    <property type="nucleotide sequence ID" value="NZ_JAQZSM010000028.1"/>
</dbReference>
<evidence type="ECO:0000313" key="2">
    <source>
        <dbReference type="Proteomes" id="UP001431784"/>
    </source>
</evidence>
<protein>
    <recommendedName>
        <fullName evidence="3">Calcineurin-like phosphoesterase domain-containing protein</fullName>
    </recommendedName>
</protein>
<organism evidence="1 2">
    <name type="scientific">Roseinatronobacter alkalisoli</name>
    <dbReference type="NCBI Taxonomy" id="3028235"/>
    <lineage>
        <taxon>Bacteria</taxon>
        <taxon>Pseudomonadati</taxon>
        <taxon>Pseudomonadota</taxon>
        <taxon>Alphaproteobacteria</taxon>
        <taxon>Rhodobacterales</taxon>
        <taxon>Paracoccaceae</taxon>
        <taxon>Roseinatronobacter</taxon>
    </lineage>
</organism>
<dbReference type="InterPro" id="IPR029052">
    <property type="entry name" value="Metallo-depent_PP-like"/>
</dbReference>
<keyword evidence="2" id="KW-1185">Reference proteome</keyword>
<gene>
    <name evidence="1" type="ORF">PUT78_19440</name>
</gene>